<dbReference type="SUPFAM" id="SSF57701">
    <property type="entry name" value="Zn2/Cys6 DNA-binding domain"/>
    <property type="match status" value="1"/>
</dbReference>
<dbReference type="SMART" id="SM00066">
    <property type="entry name" value="GAL4"/>
    <property type="match status" value="1"/>
</dbReference>
<feature type="region of interest" description="Disordered" evidence="7">
    <location>
        <begin position="53"/>
        <end position="132"/>
    </location>
</feature>
<dbReference type="InterPro" id="IPR007219">
    <property type="entry name" value="XnlR_reg_dom"/>
</dbReference>
<keyword evidence="4" id="KW-0238">DNA-binding</keyword>
<feature type="domain" description="Zn(2)-C6 fungal-type" evidence="8">
    <location>
        <begin position="20"/>
        <end position="49"/>
    </location>
</feature>
<dbReference type="Pfam" id="PF04082">
    <property type="entry name" value="Fungal_trans"/>
    <property type="match status" value="1"/>
</dbReference>
<evidence type="ECO:0000256" key="6">
    <source>
        <dbReference type="ARBA" id="ARBA00023242"/>
    </source>
</evidence>
<proteinExistence type="predicted"/>
<sequence length="739" mass="82510">MVNLPYIENPPRKRRRPAVACVECRRRKVKCDRAKPCGPCYQSALTCYYRPPSFSQSGPPPAPAPAPAQQPLHSSFQGTNLAGSVGLPMDQRSSPSSVFRDESRPKSAIQVDTHRSSSSVGTQNPSHVLTSSDPDFSSPELLFLDAQQDDGQRFISISPPADSSAIGCAKHFKEHTIAGLDPLGLFSSMNGQMTDSTGEFAQVRGMLEKCYHYARGIQSMRSSKRARLSSLIDGPIKLPRRSTCDKLMQNYLRTFESTIRILHIPSFKAEYESYWINPWGASDVFLRKLILVLAIGTCFIGYSDAYDPQLRSMASTWTYDAQAWLMRAFDVREVDLDMLEVSCLLITARKTDLVTSQLDWISVDFPLRMALRLQLHKEPSIHFPHLSQLEAERRKRLWAAVLENCLQSSLDSGIPMSVSNDAFDCLPPGNFDDVDLREEGHSEPANETSGFTESTMSNFLMKTMRLRMRIAHFLSSLQPELSYHEALKLSADLEALCRSQEKDLQLFTTRAEPGSAVPSDFQKKLHSSLIRRCLLALHGNFASKATFDPLFYFSHKAATETSLFLLKYLLSSQKNSHAMPEDDFSLLIISGSSIIISFLWEATAHVCADVINNITESPFPLISSLSRSELTQTIQCAIDTARSCLRAGDTAVEPLVLFSCSLAHIKSVSEEKPIDKSIMDAARSSLLFCYKVLEAGYREEGQDSRLDISIGRHGLEFPDYDSATDLWDTVVNAPIMLFE</sequence>
<evidence type="ECO:0000313" key="9">
    <source>
        <dbReference type="EMBL" id="KKP04592.1"/>
    </source>
</evidence>
<keyword evidence="1" id="KW-0479">Metal-binding</keyword>
<evidence type="ECO:0000259" key="8">
    <source>
        <dbReference type="PROSITE" id="PS50048"/>
    </source>
</evidence>
<dbReference type="GO" id="GO:0006351">
    <property type="term" value="P:DNA-templated transcription"/>
    <property type="evidence" value="ECO:0007669"/>
    <property type="project" value="InterPro"/>
</dbReference>
<accession>A0A0F9ZX52</accession>
<evidence type="ECO:0000256" key="1">
    <source>
        <dbReference type="ARBA" id="ARBA00022723"/>
    </source>
</evidence>
<dbReference type="GO" id="GO:0001228">
    <property type="term" value="F:DNA-binding transcription activator activity, RNA polymerase II-specific"/>
    <property type="evidence" value="ECO:0007669"/>
    <property type="project" value="TreeGrafter"/>
</dbReference>
<dbReference type="PROSITE" id="PS50048">
    <property type="entry name" value="ZN2_CY6_FUNGAL_2"/>
    <property type="match status" value="1"/>
</dbReference>
<feature type="compositionally biased region" description="Pro residues" evidence="7">
    <location>
        <begin position="58"/>
        <end position="68"/>
    </location>
</feature>
<feature type="compositionally biased region" description="Polar residues" evidence="7">
    <location>
        <begin position="116"/>
        <end position="132"/>
    </location>
</feature>
<reference evidence="10" key="1">
    <citation type="journal article" date="2015" name="Genome Announc.">
        <title>Draft whole-genome sequence of the biocontrol agent Trichoderma harzianum T6776.</title>
        <authorList>
            <person name="Baroncelli R."/>
            <person name="Piaggeschi G."/>
            <person name="Fiorini L."/>
            <person name="Bertolini E."/>
            <person name="Zapparata A."/>
            <person name="Pe M.E."/>
            <person name="Sarrocco S."/>
            <person name="Vannacci G."/>
        </authorList>
    </citation>
    <scope>NUCLEOTIDE SEQUENCE [LARGE SCALE GENOMIC DNA]</scope>
    <source>
        <strain evidence="10">T6776</strain>
    </source>
</reference>
<evidence type="ECO:0000256" key="7">
    <source>
        <dbReference type="SAM" id="MobiDB-lite"/>
    </source>
</evidence>
<dbReference type="PANTHER" id="PTHR31944">
    <property type="entry name" value="HEME-RESPONSIVE ZINC FINGER TRANSCRIPTION FACTOR HAP1"/>
    <property type="match status" value="1"/>
</dbReference>
<dbReference type="Gene3D" id="4.10.240.10">
    <property type="entry name" value="Zn(2)-C6 fungal-type DNA-binding domain"/>
    <property type="match status" value="1"/>
</dbReference>
<feature type="compositionally biased region" description="Polar residues" evidence="7">
    <location>
        <begin position="72"/>
        <end position="82"/>
    </location>
</feature>
<dbReference type="GO" id="GO:0000978">
    <property type="term" value="F:RNA polymerase II cis-regulatory region sequence-specific DNA binding"/>
    <property type="evidence" value="ECO:0007669"/>
    <property type="project" value="TreeGrafter"/>
</dbReference>
<keyword evidence="3" id="KW-0805">Transcription regulation</keyword>
<keyword evidence="5" id="KW-0804">Transcription</keyword>
<keyword evidence="2" id="KW-0862">Zinc</keyword>
<name>A0A0F9ZX52_TRIHA</name>
<dbReference type="InterPro" id="IPR036864">
    <property type="entry name" value="Zn2-C6_fun-type_DNA-bd_sf"/>
</dbReference>
<dbReference type="AlphaFoldDB" id="A0A0F9ZX52"/>
<dbReference type="PROSITE" id="PS00463">
    <property type="entry name" value="ZN2_CY6_FUNGAL_1"/>
    <property type="match status" value="1"/>
</dbReference>
<dbReference type="CDD" id="cd00067">
    <property type="entry name" value="GAL4"/>
    <property type="match status" value="1"/>
</dbReference>
<organism evidence="9 10">
    <name type="scientific">Trichoderma harzianum</name>
    <name type="common">Hypocrea lixii</name>
    <dbReference type="NCBI Taxonomy" id="5544"/>
    <lineage>
        <taxon>Eukaryota</taxon>
        <taxon>Fungi</taxon>
        <taxon>Dikarya</taxon>
        <taxon>Ascomycota</taxon>
        <taxon>Pezizomycotina</taxon>
        <taxon>Sordariomycetes</taxon>
        <taxon>Hypocreomycetidae</taxon>
        <taxon>Hypocreales</taxon>
        <taxon>Hypocreaceae</taxon>
        <taxon>Trichoderma</taxon>
    </lineage>
</organism>
<evidence type="ECO:0000256" key="5">
    <source>
        <dbReference type="ARBA" id="ARBA00023163"/>
    </source>
</evidence>
<dbReference type="GO" id="GO:0005634">
    <property type="term" value="C:nucleus"/>
    <property type="evidence" value="ECO:0007669"/>
    <property type="project" value="TreeGrafter"/>
</dbReference>
<evidence type="ECO:0000256" key="4">
    <source>
        <dbReference type="ARBA" id="ARBA00023125"/>
    </source>
</evidence>
<dbReference type="InterPro" id="IPR001138">
    <property type="entry name" value="Zn2Cys6_DnaBD"/>
</dbReference>
<dbReference type="Pfam" id="PF00172">
    <property type="entry name" value="Zn_clus"/>
    <property type="match status" value="1"/>
</dbReference>
<dbReference type="OrthoDB" id="4337792at2759"/>
<dbReference type="OMA" id="AMESNQC"/>
<protein>
    <recommendedName>
        <fullName evidence="8">Zn(2)-C6 fungal-type domain-containing protein</fullName>
    </recommendedName>
</protein>
<keyword evidence="6" id="KW-0539">Nucleus</keyword>
<dbReference type="PANTHER" id="PTHR31944:SF129">
    <property type="entry name" value="ASPYRIDONES CLUSTER REGULATOR APDR-RELATED"/>
    <property type="match status" value="1"/>
</dbReference>
<evidence type="ECO:0000313" key="10">
    <source>
        <dbReference type="Proteomes" id="UP000034112"/>
    </source>
</evidence>
<gene>
    <name evidence="9" type="ORF">THAR02_03282</name>
</gene>
<dbReference type="GO" id="GO:0008270">
    <property type="term" value="F:zinc ion binding"/>
    <property type="evidence" value="ECO:0007669"/>
    <property type="project" value="InterPro"/>
</dbReference>
<evidence type="ECO:0000256" key="3">
    <source>
        <dbReference type="ARBA" id="ARBA00023015"/>
    </source>
</evidence>
<dbReference type="EMBL" id="JOKZ01000072">
    <property type="protein sequence ID" value="KKP04592.1"/>
    <property type="molecule type" value="Genomic_DNA"/>
</dbReference>
<dbReference type="InterPro" id="IPR051430">
    <property type="entry name" value="Fungal_TF_Env_Response"/>
</dbReference>
<comment type="caution">
    <text evidence="9">The sequence shown here is derived from an EMBL/GenBank/DDBJ whole genome shotgun (WGS) entry which is preliminary data.</text>
</comment>
<dbReference type="CDD" id="cd12148">
    <property type="entry name" value="fungal_TF_MHR"/>
    <property type="match status" value="1"/>
</dbReference>
<dbReference type="Proteomes" id="UP000034112">
    <property type="component" value="Unassembled WGS sequence"/>
</dbReference>
<evidence type="ECO:0000256" key="2">
    <source>
        <dbReference type="ARBA" id="ARBA00022833"/>
    </source>
</evidence>